<evidence type="ECO:0000313" key="5">
    <source>
        <dbReference type="EMBL" id="RZU16272.1"/>
    </source>
</evidence>
<evidence type="ECO:0000313" key="6">
    <source>
        <dbReference type="Proteomes" id="UP000292027"/>
    </source>
</evidence>
<feature type="active site" description="Proton donor/acceptor" evidence="3">
    <location>
        <position position="151"/>
    </location>
</feature>
<reference evidence="5 6" key="1">
    <citation type="journal article" date="2015" name="Stand. Genomic Sci.">
        <title>Genomic Encyclopedia of Bacterial and Archaeal Type Strains, Phase III: the genomes of soil and plant-associated and newly described type strains.</title>
        <authorList>
            <person name="Whitman W.B."/>
            <person name="Woyke T."/>
            <person name="Klenk H.P."/>
            <person name="Zhou Y."/>
            <person name="Lilburn T.G."/>
            <person name="Beck B.J."/>
            <person name="De Vos P."/>
            <person name="Vandamme P."/>
            <person name="Eisen J.A."/>
            <person name="Garrity G."/>
            <person name="Hugenholtz P."/>
            <person name="Kyrpides N.C."/>
        </authorList>
    </citation>
    <scope>NUCLEOTIDE SEQUENCE [LARGE SCALE GENOMIC DNA]</scope>
    <source>
        <strain evidence="5 6">VKM Ac-2540</strain>
    </source>
</reference>
<organism evidence="5 6">
    <name type="scientific">Kribbella rubisoli</name>
    <dbReference type="NCBI Taxonomy" id="3075929"/>
    <lineage>
        <taxon>Bacteria</taxon>
        <taxon>Bacillati</taxon>
        <taxon>Actinomycetota</taxon>
        <taxon>Actinomycetes</taxon>
        <taxon>Propionibacteriales</taxon>
        <taxon>Kribbellaceae</taxon>
        <taxon>Kribbella</taxon>
    </lineage>
</organism>
<dbReference type="GO" id="GO:0046487">
    <property type="term" value="P:glyoxylate metabolic process"/>
    <property type="evidence" value="ECO:0007669"/>
    <property type="project" value="TreeGrafter"/>
</dbReference>
<dbReference type="PANTHER" id="PTHR43489">
    <property type="entry name" value="ISOMERASE"/>
    <property type="match status" value="1"/>
</dbReference>
<dbReference type="Pfam" id="PF01261">
    <property type="entry name" value="AP_endonuc_2"/>
    <property type="match status" value="1"/>
</dbReference>
<gene>
    <name evidence="5" type="ORF">EV645_3824</name>
</gene>
<dbReference type="RefSeq" id="WP_130445198.1">
    <property type="nucleotide sequence ID" value="NZ_SHKR01000012.1"/>
</dbReference>
<evidence type="ECO:0000256" key="2">
    <source>
        <dbReference type="PIRNR" id="PIRNR006241"/>
    </source>
</evidence>
<dbReference type="OrthoDB" id="9786584at2"/>
<dbReference type="SUPFAM" id="SSF51658">
    <property type="entry name" value="Xylose isomerase-like"/>
    <property type="match status" value="1"/>
</dbReference>
<accession>A0A4Q7X093</accession>
<feature type="domain" description="Xylose isomerase-like TIM barrel" evidence="4">
    <location>
        <begin position="24"/>
        <end position="266"/>
    </location>
</feature>
<dbReference type="Gene3D" id="3.20.20.150">
    <property type="entry name" value="Divalent-metal-dependent TIM barrel enzymes"/>
    <property type="match status" value="1"/>
</dbReference>
<dbReference type="EMBL" id="SHKR01000012">
    <property type="protein sequence ID" value="RZU16272.1"/>
    <property type="molecule type" value="Genomic_DNA"/>
</dbReference>
<dbReference type="InterPro" id="IPR036237">
    <property type="entry name" value="Xyl_isomerase-like_sf"/>
</dbReference>
<keyword evidence="1 2" id="KW-0413">Isomerase</keyword>
<dbReference type="InterPro" id="IPR013022">
    <property type="entry name" value="Xyl_isomerase-like_TIM-brl"/>
</dbReference>
<feature type="active site" description="Proton donor/acceptor" evidence="3">
    <location>
        <position position="250"/>
    </location>
</feature>
<evidence type="ECO:0000256" key="1">
    <source>
        <dbReference type="ARBA" id="ARBA00023235"/>
    </source>
</evidence>
<dbReference type="AlphaFoldDB" id="A0A4Q7X093"/>
<dbReference type="PIRSF" id="PIRSF006241">
    <property type="entry name" value="HyI"/>
    <property type="match status" value="1"/>
</dbReference>
<sequence>MPTLPLSANISILFTELPYLDRPAAARAVGFEYVESWWPFPGPIASAEQVNALIGALERAHVELSGLNFFAGDMPSGDRGIACRPDRQDELGSNTEQLVEIARRTGCRSFNLLYGQLDDRWSDAEQRDTAIRAVRTAATVLAEIDGIVLLEPLALGLNGAYPLVDGDDVVELLEGPLRSAPNVRLLFDLFHLGSNGVDLVAAAERLAPWIGHVQVADCPGRGEPGSGDLPIEETVATLVAAGYRGVIAAEYQPTGPTEQSLDWVDRLDVIDQSG</sequence>
<dbReference type="InterPro" id="IPR026040">
    <property type="entry name" value="HyI-like"/>
</dbReference>
<dbReference type="InterPro" id="IPR050417">
    <property type="entry name" value="Sugar_Epim/Isomerase"/>
</dbReference>
<dbReference type="GO" id="GO:0008903">
    <property type="term" value="F:hydroxypyruvate isomerase activity"/>
    <property type="evidence" value="ECO:0007669"/>
    <property type="project" value="TreeGrafter"/>
</dbReference>
<comment type="similarity">
    <text evidence="2">Belongs to the hyi family.</text>
</comment>
<name>A0A4Q7X093_9ACTN</name>
<proteinExistence type="inferred from homology"/>
<evidence type="ECO:0000256" key="3">
    <source>
        <dbReference type="PIRSR" id="PIRSR006241-50"/>
    </source>
</evidence>
<keyword evidence="6" id="KW-1185">Reference proteome</keyword>
<dbReference type="Proteomes" id="UP000292027">
    <property type="component" value="Unassembled WGS sequence"/>
</dbReference>
<dbReference type="PANTHER" id="PTHR43489:SF6">
    <property type="entry name" value="HYDROXYPYRUVATE ISOMERASE-RELATED"/>
    <property type="match status" value="1"/>
</dbReference>
<comment type="caution">
    <text evidence="5">The sequence shown here is derived from an EMBL/GenBank/DDBJ whole genome shotgun (WGS) entry which is preliminary data.</text>
</comment>
<evidence type="ECO:0000259" key="4">
    <source>
        <dbReference type="Pfam" id="PF01261"/>
    </source>
</evidence>
<protein>
    <submittedName>
        <fullName evidence="5">Hydroxypyruvate isomerase</fullName>
    </submittedName>
</protein>